<comment type="subcellular location">
    <subcellularLocation>
        <location evidence="1">Membrane</location>
        <topology evidence="1">Multi-pass membrane protein</topology>
    </subcellularLocation>
</comment>
<dbReference type="Gene3D" id="1.20.1530.20">
    <property type="match status" value="1"/>
</dbReference>
<evidence type="ECO:0000256" key="7">
    <source>
        <dbReference type="SAM" id="Phobius"/>
    </source>
</evidence>
<dbReference type="RefSeq" id="WP_015803080.1">
    <property type="nucleotide sequence ID" value="NC_013093.1"/>
</dbReference>
<evidence type="ECO:0000259" key="8">
    <source>
        <dbReference type="Pfam" id="PF00999"/>
    </source>
</evidence>
<feature type="transmembrane region" description="Helical" evidence="7">
    <location>
        <begin position="98"/>
        <end position="118"/>
    </location>
</feature>
<gene>
    <name evidence="9" type="ordered locus">Amir_4342</name>
</gene>
<dbReference type="GO" id="GO:0015297">
    <property type="term" value="F:antiporter activity"/>
    <property type="evidence" value="ECO:0007669"/>
    <property type="project" value="InterPro"/>
</dbReference>
<feature type="transmembrane region" description="Helical" evidence="7">
    <location>
        <begin position="285"/>
        <end position="306"/>
    </location>
</feature>
<dbReference type="HOGENOM" id="CLU_005126_7_0_11"/>
<dbReference type="InterPro" id="IPR038770">
    <property type="entry name" value="Na+/solute_symporter_sf"/>
</dbReference>
<evidence type="ECO:0000256" key="5">
    <source>
        <dbReference type="ARBA" id="ARBA00023065"/>
    </source>
</evidence>
<dbReference type="GO" id="GO:1902600">
    <property type="term" value="P:proton transmembrane transport"/>
    <property type="evidence" value="ECO:0007669"/>
    <property type="project" value="InterPro"/>
</dbReference>
<keyword evidence="10" id="KW-1185">Reference proteome</keyword>
<evidence type="ECO:0000313" key="9">
    <source>
        <dbReference type="EMBL" id="ACU38193.1"/>
    </source>
</evidence>
<feature type="transmembrane region" description="Helical" evidence="7">
    <location>
        <begin position="312"/>
        <end position="331"/>
    </location>
</feature>
<feature type="transmembrane region" description="Helical" evidence="7">
    <location>
        <begin position="248"/>
        <end position="264"/>
    </location>
</feature>
<keyword evidence="2" id="KW-0813">Transport</keyword>
<proteinExistence type="predicted"/>
<feature type="transmembrane region" description="Helical" evidence="7">
    <location>
        <begin position="194"/>
        <end position="212"/>
    </location>
</feature>
<feature type="transmembrane region" description="Helical" evidence="7">
    <location>
        <begin position="6"/>
        <end position="27"/>
    </location>
</feature>
<sequence length="416" mass="43673">MTTHQVVFLLLDLALVIVLARLLGVAARRIGQPPVIGEVLAGVLLGPTLLGEGFTAALFPPDVRPFLAVLANIGVAIFMFVIGLELQRSQMRGQGRIAATVSVGSILLPFALGAALAFQLIRNHPVENRLGFTLFMGAAMSVTAFPVLARILADRGMLRTALGGLALTCAAIDDVLAWTLLAVVVLLSGSGGPGMWLLLLCPVYVAVMFGAVRPLLGRLLGRDAGLTGTKLALVVAGVLVSAAFTEWVGLHFVFGAFLFGVVVPREGTEALRAALLDRVAEFNGALLLPVFFIVAGLRVNLSTIGWTGVVELGLVLLVAIGGKFGGAFAAARAHRVPARRSAALATLMNTRGLTELIILSVGLELGVLDRGLYSIMVVMAVVTTAMAGPLLNLVYPRGLVERDQREAVGRSEIRAR</sequence>
<keyword evidence="6 7" id="KW-0472">Membrane</keyword>
<dbReference type="GO" id="GO:0016020">
    <property type="term" value="C:membrane"/>
    <property type="evidence" value="ECO:0007669"/>
    <property type="project" value="UniProtKB-SubCell"/>
</dbReference>
<dbReference type="Pfam" id="PF00999">
    <property type="entry name" value="Na_H_Exchanger"/>
    <property type="match status" value="1"/>
</dbReference>
<feature type="transmembrane region" description="Helical" evidence="7">
    <location>
        <begin position="39"/>
        <end position="59"/>
    </location>
</feature>
<keyword evidence="4 7" id="KW-1133">Transmembrane helix</keyword>
<dbReference type="PANTHER" id="PTHR32468:SF0">
    <property type="entry name" value="K(+)_H(+) ANTIPORTER 1"/>
    <property type="match status" value="1"/>
</dbReference>
<feature type="transmembrane region" description="Helical" evidence="7">
    <location>
        <begin position="130"/>
        <end position="153"/>
    </location>
</feature>
<dbReference type="Proteomes" id="UP000002213">
    <property type="component" value="Chromosome"/>
</dbReference>
<organism evidence="9 10">
    <name type="scientific">Actinosynnema mirum (strain ATCC 29888 / DSM 43827 / JCM 3225 / NBRC 14064 / NCIMB 13271 / NRRL B-12336 / IMRU 3971 / 101)</name>
    <dbReference type="NCBI Taxonomy" id="446462"/>
    <lineage>
        <taxon>Bacteria</taxon>
        <taxon>Bacillati</taxon>
        <taxon>Actinomycetota</taxon>
        <taxon>Actinomycetes</taxon>
        <taxon>Pseudonocardiales</taxon>
        <taxon>Pseudonocardiaceae</taxon>
        <taxon>Actinosynnema</taxon>
    </lineage>
</organism>
<protein>
    <submittedName>
        <fullName evidence="9">Sodium/hydrogen exchanger</fullName>
    </submittedName>
</protein>
<dbReference type="PANTHER" id="PTHR32468">
    <property type="entry name" value="CATION/H + ANTIPORTER"/>
    <property type="match status" value="1"/>
</dbReference>
<evidence type="ECO:0000313" key="10">
    <source>
        <dbReference type="Proteomes" id="UP000002213"/>
    </source>
</evidence>
<accession>C6WIV3</accession>
<feature type="transmembrane region" description="Helical" evidence="7">
    <location>
        <begin position="375"/>
        <end position="395"/>
    </location>
</feature>
<dbReference type="OrthoDB" id="9793589at2"/>
<evidence type="ECO:0000256" key="1">
    <source>
        <dbReference type="ARBA" id="ARBA00004141"/>
    </source>
</evidence>
<dbReference type="eggNOG" id="COG0475">
    <property type="taxonomic scope" value="Bacteria"/>
</dbReference>
<evidence type="ECO:0000256" key="4">
    <source>
        <dbReference type="ARBA" id="ARBA00022989"/>
    </source>
</evidence>
<dbReference type="InterPro" id="IPR050794">
    <property type="entry name" value="CPA2_transporter"/>
</dbReference>
<dbReference type="AlphaFoldDB" id="C6WIV3"/>
<evidence type="ECO:0000256" key="2">
    <source>
        <dbReference type="ARBA" id="ARBA00022448"/>
    </source>
</evidence>
<feature type="domain" description="Cation/H+ exchanger transmembrane" evidence="8">
    <location>
        <begin position="17"/>
        <end position="391"/>
    </location>
</feature>
<dbReference type="KEGG" id="ami:Amir_4342"/>
<dbReference type="InterPro" id="IPR006153">
    <property type="entry name" value="Cation/H_exchanger_TM"/>
</dbReference>
<feature type="transmembrane region" description="Helical" evidence="7">
    <location>
        <begin position="65"/>
        <end position="86"/>
    </location>
</feature>
<evidence type="ECO:0000256" key="3">
    <source>
        <dbReference type="ARBA" id="ARBA00022692"/>
    </source>
</evidence>
<evidence type="ECO:0000256" key="6">
    <source>
        <dbReference type="ARBA" id="ARBA00023136"/>
    </source>
</evidence>
<name>C6WIV3_ACTMD</name>
<dbReference type="EMBL" id="CP001630">
    <property type="protein sequence ID" value="ACU38193.1"/>
    <property type="molecule type" value="Genomic_DNA"/>
</dbReference>
<reference evidence="9 10" key="1">
    <citation type="journal article" date="2009" name="Stand. Genomic Sci.">
        <title>Complete genome sequence of Actinosynnema mirum type strain (101).</title>
        <authorList>
            <person name="Land M."/>
            <person name="Lapidus A."/>
            <person name="Mayilraj S."/>
            <person name="Chen F."/>
            <person name="Copeland A."/>
            <person name="Del Rio T.G."/>
            <person name="Nolan M."/>
            <person name="Lucas S."/>
            <person name="Tice H."/>
            <person name="Cheng J.F."/>
            <person name="Chertkov O."/>
            <person name="Bruce D."/>
            <person name="Goodwin L."/>
            <person name="Pitluck S."/>
            <person name="Rohde M."/>
            <person name="Goker M."/>
            <person name="Pati A."/>
            <person name="Ivanova N."/>
            <person name="Mavromatis K."/>
            <person name="Chen A."/>
            <person name="Palaniappan K."/>
            <person name="Hauser L."/>
            <person name="Chang Y.J."/>
            <person name="Jeffries C.C."/>
            <person name="Brettin T."/>
            <person name="Detter J.C."/>
            <person name="Han C."/>
            <person name="Chain P."/>
            <person name="Tindall B.J."/>
            <person name="Bristow J."/>
            <person name="Eisen J.A."/>
            <person name="Markowitz V."/>
            <person name="Hugenholtz P."/>
            <person name="Kyrpides N.C."/>
            <person name="Klenk H.P."/>
        </authorList>
    </citation>
    <scope>NUCLEOTIDE SEQUENCE [LARGE SCALE GENOMIC DNA]</scope>
    <source>
        <strain evidence="10">ATCC 29888 / DSM 43827 / JCM 3225 / NBRC 14064 / NCIMB 13271 / NRRL B-12336 / IMRU 3971 / 101</strain>
    </source>
</reference>
<keyword evidence="5" id="KW-0406">Ion transport</keyword>
<feature type="transmembrane region" description="Helical" evidence="7">
    <location>
        <begin position="165"/>
        <end position="188"/>
    </location>
</feature>
<dbReference type="STRING" id="446462.Amir_4342"/>
<keyword evidence="3 7" id="KW-0812">Transmembrane</keyword>